<evidence type="ECO:0000256" key="1">
    <source>
        <dbReference type="SAM" id="SignalP"/>
    </source>
</evidence>
<keyword evidence="3" id="KW-1185">Reference proteome</keyword>
<sequence length="394" mass="44553">MYRKLISLILVVTFFSVVVYSRDPIYLCAGRENKHPIWTEQPVYQAQVPNVFGEEAIQEMLGKITHILPKTIVEIIDKFGLHVALDFVADENKQYVPAEFFEELQGLADGSGVDYKDLLRVHMFPELVRASCSIVGVWGENTNDARLLQLRALDWGLQSPLNSFPAYIVYHPNQGNGNPYAILGWSGFLGALTGYSQYVGVSEKVWLAYNGTYTYRGTPFYLVMKQILQYDSTIDEAINRVYNAKRTCAIFMGIGSNSTNTAVILEYSLDRVNIFSDTVKFPGFAQTPVEHPLIPQMVYVDKHRQPSNDPCMASYLIQASNMTAQSIIQLCAYQQTGDLHIAVYDYQANQVYISVASTNFEFPYKSGQVSPSFANQFIQLDMNTQFSLQVNRDY</sequence>
<evidence type="ECO:0008006" key="4">
    <source>
        <dbReference type="Google" id="ProtNLM"/>
    </source>
</evidence>
<comment type="caution">
    <text evidence="2">The sequence shown here is derived from an EMBL/GenBank/DDBJ whole genome shotgun (WGS) entry which is preliminary data.</text>
</comment>
<dbReference type="NCBIfam" id="NF040521">
    <property type="entry name" value="C45_proenzyme"/>
    <property type="match status" value="1"/>
</dbReference>
<proteinExistence type="predicted"/>
<name>D3B7L6_HETP5</name>
<dbReference type="PANTHER" id="PTHR35190">
    <property type="entry name" value="PROTEIN DCD1B"/>
    <property type="match status" value="1"/>
</dbReference>
<accession>D3B7L6</accession>
<dbReference type="PANTHER" id="PTHR35190:SF2">
    <property type="entry name" value="PROTEIN DCD1B"/>
    <property type="match status" value="1"/>
</dbReference>
<dbReference type="EMBL" id="ADBJ01000018">
    <property type="protein sequence ID" value="EFA82759.1"/>
    <property type="molecule type" value="Genomic_DNA"/>
</dbReference>
<evidence type="ECO:0000313" key="2">
    <source>
        <dbReference type="EMBL" id="EFA82759.1"/>
    </source>
</evidence>
<organism evidence="2 3">
    <name type="scientific">Heterostelium pallidum (strain ATCC 26659 / Pp 5 / PN500)</name>
    <name type="common">Cellular slime mold</name>
    <name type="synonym">Polysphondylium pallidum</name>
    <dbReference type="NCBI Taxonomy" id="670386"/>
    <lineage>
        <taxon>Eukaryota</taxon>
        <taxon>Amoebozoa</taxon>
        <taxon>Evosea</taxon>
        <taxon>Eumycetozoa</taxon>
        <taxon>Dictyostelia</taxon>
        <taxon>Acytosteliales</taxon>
        <taxon>Acytosteliaceae</taxon>
        <taxon>Heterostelium</taxon>
    </lineage>
</organism>
<feature type="chain" id="PRO_5003042258" description="Acid ceramidase-like protein" evidence="1">
    <location>
        <begin position="22"/>
        <end position="394"/>
    </location>
</feature>
<dbReference type="GeneID" id="31359941"/>
<dbReference type="InterPro" id="IPR047794">
    <property type="entry name" value="C45_proenzyme-like"/>
</dbReference>
<dbReference type="OMA" id="HMFPELV"/>
<dbReference type="InParanoid" id="D3B7L6"/>
<reference evidence="2 3" key="1">
    <citation type="journal article" date="2011" name="Genome Res.">
        <title>Phylogeny-wide analysis of social amoeba genomes highlights ancient origins for complex intercellular communication.</title>
        <authorList>
            <person name="Heidel A.J."/>
            <person name="Lawal H.M."/>
            <person name="Felder M."/>
            <person name="Schilde C."/>
            <person name="Helps N.R."/>
            <person name="Tunggal B."/>
            <person name="Rivero F."/>
            <person name="John U."/>
            <person name="Schleicher M."/>
            <person name="Eichinger L."/>
            <person name="Platzer M."/>
            <person name="Noegel A.A."/>
            <person name="Schaap P."/>
            <person name="Gloeckner G."/>
        </authorList>
    </citation>
    <scope>NUCLEOTIDE SEQUENCE [LARGE SCALE GENOMIC DNA]</scope>
    <source>
        <strain evidence="3">ATCC 26659 / Pp 5 / PN500</strain>
    </source>
</reference>
<keyword evidence="1" id="KW-0732">Signal</keyword>
<gene>
    <name evidence="2" type="ORF">PPL_04454</name>
</gene>
<dbReference type="RefSeq" id="XP_020434876.1">
    <property type="nucleotide sequence ID" value="XM_020575356.1"/>
</dbReference>
<dbReference type="Proteomes" id="UP000001396">
    <property type="component" value="Unassembled WGS sequence"/>
</dbReference>
<dbReference type="Gene3D" id="3.60.60.10">
    <property type="entry name" value="Penicillin V Acylase, Chain A"/>
    <property type="match status" value="1"/>
</dbReference>
<evidence type="ECO:0000313" key="3">
    <source>
        <dbReference type="Proteomes" id="UP000001396"/>
    </source>
</evidence>
<dbReference type="InterPro" id="IPR047803">
    <property type="entry name" value="DCD1A/B-like"/>
</dbReference>
<dbReference type="AlphaFoldDB" id="D3B7L6"/>
<protein>
    <recommendedName>
        <fullName evidence="4">Acid ceramidase-like protein</fullName>
    </recommendedName>
</protein>
<feature type="signal peptide" evidence="1">
    <location>
        <begin position="1"/>
        <end position="21"/>
    </location>
</feature>